<proteinExistence type="predicted"/>
<dbReference type="AlphaFoldDB" id="A0A6C7TVA5"/>
<accession>A0A6C7TVA5</accession>
<dbReference type="EMBL" id="AAKFRI010000016">
    <property type="protein sequence ID" value="ECR3275674.1"/>
    <property type="molecule type" value="Genomic_DNA"/>
</dbReference>
<dbReference type="SUPFAM" id="SSF53067">
    <property type="entry name" value="Actin-like ATPase domain"/>
    <property type="match status" value="1"/>
</dbReference>
<dbReference type="InterPro" id="IPR043129">
    <property type="entry name" value="ATPase_NBD"/>
</dbReference>
<evidence type="ECO:0000313" key="1">
    <source>
        <dbReference type="EMBL" id="ECR3275674.1"/>
    </source>
</evidence>
<protein>
    <submittedName>
        <fullName evidence="1">Ppx/GppA family phosphatase</fullName>
    </submittedName>
</protein>
<feature type="non-terminal residue" evidence="1">
    <location>
        <position position="1"/>
    </location>
</feature>
<dbReference type="Gene3D" id="3.30.420.150">
    <property type="entry name" value="Exopolyphosphatase. Domain 2"/>
    <property type="match status" value="1"/>
</dbReference>
<comment type="caution">
    <text evidence="1">The sequence shown here is derived from an EMBL/GenBank/DDBJ whole genome shotgun (WGS) entry which is preliminary data.</text>
</comment>
<sequence length="144" mass="16481">IKDKKLKIHFLIANPYLKHLAFRAFDEVAMIKKELRSLGAKTVVLNSGVPTTLSALKQNISYEKYEATKVNGKKLCHKDFLNYAIKLFHMEEKKAIKEVGTMRKNYLSAGCLLFYALFDKHKLLVIDEGLREGVCLASMKNIKF</sequence>
<name>A0A6C7TVA5_CAMJU</name>
<organism evidence="1">
    <name type="scientific">Campylobacter jejuni</name>
    <dbReference type="NCBI Taxonomy" id="197"/>
    <lineage>
        <taxon>Bacteria</taxon>
        <taxon>Pseudomonadati</taxon>
        <taxon>Campylobacterota</taxon>
        <taxon>Epsilonproteobacteria</taxon>
        <taxon>Campylobacterales</taxon>
        <taxon>Campylobacteraceae</taxon>
        <taxon>Campylobacter</taxon>
    </lineage>
</organism>
<gene>
    <name evidence="1" type="ORF">F1P50_02600</name>
</gene>
<reference evidence="1" key="1">
    <citation type="submission" date="2019-09" db="EMBL/GenBank/DDBJ databases">
        <authorList>
            <person name="Ashton P.M."/>
            <person name="Dallman T."/>
            <person name="Nair S."/>
            <person name="De Pinna E."/>
            <person name="Peters T."/>
            <person name="Grant K."/>
        </authorList>
    </citation>
    <scope>NUCLEOTIDE SEQUENCE</scope>
    <source>
        <strain evidence="1">131996</strain>
    </source>
</reference>